<evidence type="ECO:0000313" key="2">
    <source>
        <dbReference type="EMBL" id="MFC4353550.1"/>
    </source>
</evidence>
<dbReference type="InterPro" id="IPR009078">
    <property type="entry name" value="Ferritin-like_SF"/>
</dbReference>
<dbReference type="EMBL" id="JBHSEF010000008">
    <property type="protein sequence ID" value="MFC4353550.1"/>
    <property type="molecule type" value="Genomic_DNA"/>
</dbReference>
<organism evidence="2 3">
    <name type="scientific">Chryseomicrobium palamuruense</name>
    <dbReference type="NCBI Taxonomy" id="682973"/>
    <lineage>
        <taxon>Bacteria</taxon>
        <taxon>Bacillati</taxon>
        <taxon>Bacillota</taxon>
        <taxon>Bacilli</taxon>
        <taxon>Bacillales</taxon>
        <taxon>Caryophanaceae</taxon>
        <taxon>Chryseomicrobium</taxon>
    </lineage>
</organism>
<evidence type="ECO:0000313" key="3">
    <source>
        <dbReference type="Proteomes" id="UP001595733"/>
    </source>
</evidence>
<accession>A0ABV8URI1</accession>
<dbReference type="CDD" id="cd00657">
    <property type="entry name" value="Ferritin_like"/>
    <property type="match status" value="1"/>
</dbReference>
<dbReference type="InterPro" id="IPR012347">
    <property type="entry name" value="Ferritin-like"/>
</dbReference>
<feature type="domain" description="Rubrerythrin diiron-binding" evidence="1">
    <location>
        <begin position="12"/>
        <end position="53"/>
    </location>
</feature>
<dbReference type="SUPFAM" id="SSF47240">
    <property type="entry name" value="Ferritin-like"/>
    <property type="match status" value="1"/>
</dbReference>
<comment type="caution">
    <text evidence="2">The sequence shown here is derived from an EMBL/GenBank/DDBJ whole genome shotgun (WGS) entry which is preliminary data.</text>
</comment>
<name>A0ABV8URI1_9BACL</name>
<evidence type="ECO:0000259" key="1">
    <source>
        <dbReference type="Pfam" id="PF02915"/>
    </source>
</evidence>
<dbReference type="Proteomes" id="UP001595733">
    <property type="component" value="Unassembled WGS sequence"/>
</dbReference>
<proteinExistence type="predicted"/>
<sequence length="132" mass="16128">MNTELENVIRDKYEAYYHYRQLYDHTRDKTLRKSILHIAEDEKAHYEMFQQLYFLLTGDYVKNLKKPEPFSDNRQFLHHALEKELDAADHYKMLVLKAQGSEHVTPFWIAMHDEMEHAIRLQTYLYEFDERS</sequence>
<dbReference type="Pfam" id="PF02915">
    <property type="entry name" value="Rubrerythrin"/>
    <property type="match status" value="1"/>
</dbReference>
<dbReference type="RefSeq" id="WP_378139044.1">
    <property type="nucleotide sequence ID" value="NZ_JBHSEF010000008.1"/>
</dbReference>
<keyword evidence="3" id="KW-1185">Reference proteome</keyword>
<reference evidence="3" key="1">
    <citation type="journal article" date="2019" name="Int. J. Syst. Evol. Microbiol.">
        <title>The Global Catalogue of Microorganisms (GCM) 10K type strain sequencing project: providing services to taxonomists for standard genome sequencing and annotation.</title>
        <authorList>
            <consortium name="The Broad Institute Genomics Platform"/>
            <consortium name="The Broad Institute Genome Sequencing Center for Infectious Disease"/>
            <person name="Wu L."/>
            <person name="Ma J."/>
        </authorList>
    </citation>
    <scope>NUCLEOTIDE SEQUENCE [LARGE SCALE GENOMIC DNA]</scope>
    <source>
        <strain evidence="3">CCUG 50353</strain>
    </source>
</reference>
<gene>
    <name evidence="2" type="ORF">ACFO0S_00555</name>
</gene>
<dbReference type="InterPro" id="IPR003251">
    <property type="entry name" value="Rr_diiron-bd_dom"/>
</dbReference>
<protein>
    <submittedName>
        <fullName evidence="2">Ferritin family protein</fullName>
    </submittedName>
</protein>
<dbReference type="Gene3D" id="1.20.1260.10">
    <property type="match status" value="1"/>
</dbReference>